<dbReference type="EMBL" id="JAGPXD010000003">
    <property type="protein sequence ID" value="KAH7361899.1"/>
    <property type="molecule type" value="Genomic_DNA"/>
</dbReference>
<feature type="transmembrane region" description="Helical" evidence="2">
    <location>
        <begin position="185"/>
        <end position="208"/>
    </location>
</feature>
<reference evidence="3" key="1">
    <citation type="journal article" date="2021" name="Nat. Commun.">
        <title>Genetic determinants of endophytism in the Arabidopsis root mycobiome.</title>
        <authorList>
            <person name="Mesny F."/>
            <person name="Miyauchi S."/>
            <person name="Thiergart T."/>
            <person name="Pickel B."/>
            <person name="Atanasova L."/>
            <person name="Karlsson M."/>
            <person name="Huettel B."/>
            <person name="Barry K.W."/>
            <person name="Haridas S."/>
            <person name="Chen C."/>
            <person name="Bauer D."/>
            <person name="Andreopoulos W."/>
            <person name="Pangilinan J."/>
            <person name="LaButti K."/>
            <person name="Riley R."/>
            <person name="Lipzen A."/>
            <person name="Clum A."/>
            <person name="Drula E."/>
            <person name="Henrissat B."/>
            <person name="Kohler A."/>
            <person name="Grigoriev I.V."/>
            <person name="Martin F.M."/>
            <person name="Hacquard S."/>
        </authorList>
    </citation>
    <scope>NUCLEOTIDE SEQUENCE</scope>
    <source>
        <strain evidence="3">MPI-CAGE-AT-0016</strain>
    </source>
</reference>
<feature type="region of interest" description="Disordered" evidence="1">
    <location>
        <begin position="216"/>
        <end position="252"/>
    </location>
</feature>
<proteinExistence type="predicted"/>
<gene>
    <name evidence="3" type="ORF">B0T11DRAFT_351783</name>
</gene>
<protein>
    <submittedName>
        <fullName evidence="3">Uncharacterized protein</fullName>
    </submittedName>
</protein>
<sequence>MSLGSLTTAFSPEATSCLDADTFWMEQRGGDDTFNIQGGLPFLQRPECYPKGFIPVSTSYYSPGVCPSAYTVACSSTMVEQGREITAHVCCPDKYWQYTCPYENAAAELKKAPWLSTLGCWSSLTTTGIRTVTKAGFGSNEVVTTTLSKGIFGAHAVNAADAEPTACAGTAVAPDETGIRVSPGAMVGISIGSAVGALLLAALCWLLIRRLRKTPDDPAEWTTSADGAPRDEIPYRQDAEPKKVVDHDVPVA</sequence>
<keyword evidence="2" id="KW-1133">Transmembrane helix</keyword>
<keyword evidence="4" id="KW-1185">Reference proteome</keyword>
<feature type="compositionally biased region" description="Basic and acidic residues" evidence="1">
    <location>
        <begin position="228"/>
        <end position="252"/>
    </location>
</feature>
<dbReference type="Proteomes" id="UP000813385">
    <property type="component" value="Unassembled WGS sequence"/>
</dbReference>
<dbReference type="AlphaFoldDB" id="A0A8K0TGY1"/>
<keyword evidence="2" id="KW-0472">Membrane</keyword>
<evidence type="ECO:0000313" key="3">
    <source>
        <dbReference type="EMBL" id="KAH7361899.1"/>
    </source>
</evidence>
<evidence type="ECO:0000256" key="2">
    <source>
        <dbReference type="SAM" id="Phobius"/>
    </source>
</evidence>
<accession>A0A8K0TGY1</accession>
<evidence type="ECO:0000256" key="1">
    <source>
        <dbReference type="SAM" id="MobiDB-lite"/>
    </source>
</evidence>
<organism evidence="3 4">
    <name type="scientific">Plectosphaerella cucumerina</name>
    <dbReference type="NCBI Taxonomy" id="40658"/>
    <lineage>
        <taxon>Eukaryota</taxon>
        <taxon>Fungi</taxon>
        <taxon>Dikarya</taxon>
        <taxon>Ascomycota</taxon>
        <taxon>Pezizomycotina</taxon>
        <taxon>Sordariomycetes</taxon>
        <taxon>Hypocreomycetidae</taxon>
        <taxon>Glomerellales</taxon>
        <taxon>Plectosphaerellaceae</taxon>
        <taxon>Plectosphaerella</taxon>
    </lineage>
</organism>
<dbReference type="OrthoDB" id="4851120at2759"/>
<keyword evidence="2" id="KW-0812">Transmembrane</keyword>
<evidence type="ECO:0000313" key="4">
    <source>
        <dbReference type="Proteomes" id="UP000813385"/>
    </source>
</evidence>
<comment type="caution">
    <text evidence="3">The sequence shown here is derived from an EMBL/GenBank/DDBJ whole genome shotgun (WGS) entry which is preliminary data.</text>
</comment>
<name>A0A8K0TGY1_9PEZI</name>